<evidence type="ECO:0000256" key="7">
    <source>
        <dbReference type="ARBA" id="ARBA00022664"/>
    </source>
</evidence>
<dbReference type="GO" id="GO:0005737">
    <property type="term" value="C:cytoplasm"/>
    <property type="evidence" value="ECO:0007669"/>
    <property type="project" value="UniProtKB-SubCell"/>
</dbReference>
<comment type="cofactor">
    <cofactor evidence="15">
        <name>Mg(2+)</name>
        <dbReference type="ChEBI" id="CHEBI:18420"/>
    </cofactor>
</comment>
<dbReference type="GO" id="GO:0008033">
    <property type="term" value="P:tRNA processing"/>
    <property type="evidence" value="ECO:0007669"/>
    <property type="project" value="UniProtKB-KW"/>
</dbReference>
<dbReference type="GO" id="GO:0004525">
    <property type="term" value="F:ribonuclease III activity"/>
    <property type="evidence" value="ECO:0007669"/>
    <property type="project" value="UniProtKB-UniRule"/>
</dbReference>
<comment type="subcellular location">
    <subcellularLocation>
        <location evidence="2 15">Cytoplasm</location>
    </subcellularLocation>
</comment>
<dbReference type="InterPro" id="IPR011907">
    <property type="entry name" value="RNase_III"/>
</dbReference>
<comment type="caution">
    <text evidence="19">The sequence shown here is derived from an EMBL/GenBank/DDBJ whole genome shotgun (WGS) entry which is preliminary data.</text>
</comment>
<dbReference type="PANTHER" id="PTHR11207:SF0">
    <property type="entry name" value="RIBONUCLEASE 3"/>
    <property type="match status" value="1"/>
</dbReference>
<dbReference type="GO" id="GO:0006364">
    <property type="term" value="P:rRNA processing"/>
    <property type="evidence" value="ECO:0007669"/>
    <property type="project" value="UniProtKB-UniRule"/>
</dbReference>
<dbReference type="GO" id="GO:0042802">
    <property type="term" value="F:identical protein binding"/>
    <property type="evidence" value="ECO:0007669"/>
    <property type="project" value="UniProtKB-ARBA"/>
</dbReference>
<evidence type="ECO:0000256" key="1">
    <source>
        <dbReference type="ARBA" id="ARBA00000109"/>
    </source>
</evidence>
<feature type="binding site" evidence="15">
    <location>
        <position position="40"/>
    </location>
    <ligand>
        <name>Mg(2+)</name>
        <dbReference type="ChEBI" id="CHEBI:18420"/>
    </ligand>
</feature>
<dbReference type="EC" id="3.1.26.3" evidence="15"/>
<sequence>MATIAGVDKAQRKLLEIALTHPSYVYENSRLPQEHNQRLEFLGDAVLGLVVAEELYKQYPHWSEGELSRYRAVIVCEANLASAARRIGLGNWLKLGKGEEGSGGRDRTSSLADALEALIGASYLASGIDAARNLVLTLFGDKLEKLPEKSGLDHKTTLQEIIQKNGQAQIAYRILEESGPDHNKLFKAGVYLNGNLLASGQGKTKKEAEQKAAGQALEEIKGNEKTLS</sequence>
<dbReference type="Pfam" id="PF00035">
    <property type="entry name" value="dsrm"/>
    <property type="match status" value="1"/>
</dbReference>
<evidence type="ECO:0000256" key="8">
    <source>
        <dbReference type="ARBA" id="ARBA00022694"/>
    </source>
</evidence>
<feature type="domain" description="DRBM" evidence="17">
    <location>
        <begin position="153"/>
        <end position="222"/>
    </location>
</feature>
<keyword evidence="8 15" id="KW-0819">tRNA processing</keyword>
<name>A0A6I0FB79_9FIRM</name>
<dbReference type="HAMAP" id="MF_00104">
    <property type="entry name" value="RNase_III"/>
    <property type="match status" value="1"/>
</dbReference>
<dbReference type="InterPro" id="IPR014720">
    <property type="entry name" value="dsRBD_dom"/>
</dbReference>
<feature type="binding site" evidence="15">
    <location>
        <position position="113"/>
    </location>
    <ligand>
        <name>Mg(2+)</name>
        <dbReference type="ChEBI" id="CHEBI:18420"/>
    </ligand>
</feature>
<dbReference type="Gene3D" id="3.30.160.20">
    <property type="match status" value="1"/>
</dbReference>
<comment type="catalytic activity">
    <reaction evidence="1 15">
        <text>Endonucleolytic cleavage to 5'-phosphomonoester.</text>
        <dbReference type="EC" id="3.1.26.3"/>
    </reaction>
</comment>
<feature type="region of interest" description="Disordered" evidence="16">
    <location>
        <begin position="201"/>
        <end position="228"/>
    </location>
</feature>
<keyword evidence="9 15" id="KW-0540">Nuclease</keyword>
<keyword evidence="11 15" id="KW-0255">Endonuclease</keyword>
<keyword evidence="7 15" id="KW-0507">mRNA processing</keyword>
<dbReference type="InterPro" id="IPR000999">
    <property type="entry name" value="RNase_III_dom"/>
</dbReference>
<dbReference type="PROSITE" id="PS50137">
    <property type="entry name" value="DS_RBD"/>
    <property type="match status" value="1"/>
</dbReference>
<dbReference type="NCBIfam" id="TIGR02191">
    <property type="entry name" value="RNaseIII"/>
    <property type="match status" value="1"/>
</dbReference>
<organism evidence="19 20">
    <name type="scientific">Heliorestis acidaminivorans</name>
    <dbReference type="NCBI Taxonomy" id="553427"/>
    <lineage>
        <taxon>Bacteria</taxon>
        <taxon>Bacillati</taxon>
        <taxon>Bacillota</taxon>
        <taxon>Clostridia</taxon>
        <taxon>Eubacteriales</taxon>
        <taxon>Heliobacteriaceae</taxon>
        <taxon>Heliorestis</taxon>
    </lineage>
</organism>
<dbReference type="SUPFAM" id="SSF69065">
    <property type="entry name" value="RNase III domain-like"/>
    <property type="match status" value="1"/>
</dbReference>
<keyword evidence="13 15" id="KW-0460">Magnesium</keyword>
<feature type="active site" evidence="15">
    <location>
        <position position="116"/>
    </location>
</feature>
<dbReference type="SMART" id="SM00358">
    <property type="entry name" value="DSRM"/>
    <property type="match status" value="1"/>
</dbReference>
<evidence type="ECO:0000256" key="6">
    <source>
        <dbReference type="ARBA" id="ARBA00022552"/>
    </source>
</evidence>
<keyword evidence="15" id="KW-0699">rRNA-binding</keyword>
<dbReference type="Proteomes" id="UP000468766">
    <property type="component" value="Unassembled WGS sequence"/>
</dbReference>
<evidence type="ECO:0000256" key="2">
    <source>
        <dbReference type="ARBA" id="ARBA00004496"/>
    </source>
</evidence>
<dbReference type="EMBL" id="WBXO01000001">
    <property type="protein sequence ID" value="KAB2954688.1"/>
    <property type="molecule type" value="Genomic_DNA"/>
</dbReference>
<evidence type="ECO:0000259" key="17">
    <source>
        <dbReference type="PROSITE" id="PS50137"/>
    </source>
</evidence>
<evidence type="ECO:0000256" key="11">
    <source>
        <dbReference type="ARBA" id="ARBA00022759"/>
    </source>
</evidence>
<keyword evidence="5 15" id="KW-0963">Cytoplasm</keyword>
<gene>
    <name evidence="15 19" type="primary">rnc</name>
    <name evidence="19" type="ORF">F9B85_01790</name>
</gene>
<evidence type="ECO:0000256" key="3">
    <source>
        <dbReference type="ARBA" id="ARBA00010183"/>
    </source>
</evidence>
<dbReference type="PROSITE" id="PS50142">
    <property type="entry name" value="RNASE_3_2"/>
    <property type="match status" value="1"/>
</dbReference>
<evidence type="ECO:0000256" key="14">
    <source>
        <dbReference type="ARBA" id="ARBA00022884"/>
    </source>
</evidence>
<keyword evidence="6 15" id="KW-0698">rRNA processing</keyword>
<comment type="function">
    <text evidence="15">Digests double-stranded RNA. Involved in the processing of primary rRNA transcript to yield the immediate precursors to the large and small rRNAs (23S and 16S). Processes some mRNAs, and tRNAs when they are encoded in the rRNA operon. Processes pre-crRNA and tracrRNA of type II CRISPR loci if present in the organism.</text>
</comment>
<feature type="compositionally biased region" description="Basic and acidic residues" evidence="16">
    <location>
        <begin position="218"/>
        <end position="228"/>
    </location>
</feature>
<dbReference type="PANTHER" id="PTHR11207">
    <property type="entry name" value="RIBONUCLEASE III"/>
    <property type="match status" value="1"/>
</dbReference>
<dbReference type="Gene3D" id="1.10.1520.10">
    <property type="entry name" value="Ribonuclease III domain"/>
    <property type="match status" value="1"/>
</dbReference>
<keyword evidence="10 15" id="KW-0479">Metal-binding</keyword>
<evidence type="ECO:0000259" key="18">
    <source>
        <dbReference type="PROSITE" id="PS50142"/>
    </source>
</evidence>
<dbReference type="GO" id="GO:0006397">
    <property type="term" value="P:mRNA processing"/>
    <property type="evidence" value="ECO:0007669"/>
    <property type="project" value="UniProtKB-UniRule"/>
</dbReference>
<dbReference type="FunFam" id="1.10.1520.10:FF:000001">
    <property type="entry name" value="Ribonuclease 3"/>
    <property type="match status" value="1"/>
</dbReference>
<keyword evidence="14 15" id="KW-0694">RNA-binding</keyword>
<evidence type="ECO:0000313" key="20">
    <source>
        <dbReference type="Proteomes" id="UP000468766"/>
    </source>
</evidence>
<evidence type="ECO:0000256" key="4">
    <source>
        <dbReference type="ARBA" id="ARBA00011738"/>
    </source>
</evidence>
<accession>A0A6I0FB79</accession>
<reference evidence="19 20" key="1">
    <citation type="submission" date="2019-10" db="EMBL/GenBank/DDBJ databases">
        <title>Whole-genome sequence of the extremophile Heliorestis acidaminivorans DSM 24790.</title>
        <authorList>
            <person name="Kyndt J.A."/>
            <person name="Meyer T.E."/>
        </authorList>
    </citation>
    <scope>NUCLEOTIDE SEQUENCE [LARGE SCALE GENOMIC DNA]</scope>
    <source>
        <strain evidence="19 20">DSM 24790</strain>
    </source>
</reference>
<evidence type="ECO:0000256" key="12">
    <source>
        <dbReference type="ARBA" id="ARBA00022801"/>
    </source>
</evidence>
<dbReference type="SMART" id="SM00535">
    <property type="entry name" value="RIBOc"/>
    <property type="match status" value="1"/>
</dbReference>
<feature type="binding site" evidence="15">
    <location>
        <position position="116"/>
    </location>
    <ligand>
        <name>Mg(2+)</name>
        <dbReference type="ChEBI" id="CHEBI:18420"/>
    </ligand>
</feature>
<comment type="similarity">
    <text evidence="3">Belongs to the ribonuclease III family.</text>
</comment>
<dbReference type="FunFam" id="3.30.160.20:FF:000003">
    <property type="entry name" value="Ribonuclease 3"/>
    <property type="match status" value="1"/>
</dbReference>
<keyword evidence="12 15" id="KW-0378">Hydrolase</keyword>
<evidence type="ECO:0000256" key="9">
    <source>
        <dbReference type="ARBA" id="ARBA00022722"/>
    </source>
</evidence>
<dbReference type="GO" id="GO:0046872">
    <property type="term" value="F:metal ion binding"/>
    <property type="evidence" value="ECO:0007669"/>
    <property type="project" value="UniProtKB-KW"/>
</dbReference>
<dbReference type="GO" id="GO:0019843">
    <property type="term" value="F:rRNA binding"/>
    <property type="evidence" value="ECO:0007669"/>
    <property type="project" value="UniProtKB-KW"/>
</dbReference>
<dbReference type="OrthoDB" id="9805026at2"/>
<evidence type="ECO:0000256" key="10">
    <source>
        <dbReference type="ARBA" id="ARBA00022723"/>
    </source>
</evidence>
<dbReference type="InterPro" id="IPR036389">
    <property type="entry name" value="RNase_III_sf"/>
</dbReference>
<evidence type="ECO:0000313" key="19">
    <source>
        <dbReference type="EMBL" id="KAB2954688.1"/>
    </source>
</evidence>
<protein>
    <recommendedName>
        <fullName evidence="15">Ribonuclease 3</fullName>
        <ecNumber evidence="15">3.1.26.3</ecNumber>
    </recommendedName>
    <alternativeName>
        <fullName evidence="15">Ribonuclease III</fullName>
        <shortName evidence="15">RNase III</shortName>
    </alternativeName>
</protein>
<evidence type="ECO:0000256" key="16">
    <source>
        <dbReference type="SAM" id="MobiDB-lite"/>
    </source>
</evidence>
<comment type="subunit">
    <text evidence="4 15">Homodimer.</text>
</comment>
<dbReference type="GO" id="GO:0010468">
    <property type="term" value="P:regulation of gene expression"/>
    <property type="evidence" value="ECO:0007669"/>
    <property type="project" value="TreeGrafter"/>
</dbReference>
<evidence type="ECO:0000256" key="15">
    <source>
        <dbReference type="HAMAP-Rule" id="MF_00104"/>
    </source>
</evidence>
<dbReference type="AlphaFoldDB" id="A0A6I0FB79"/>
<dbReference type="CDD" id="cd00593">
    <property type="entry name" value="RIBOc"/>
    <property type="match status" value="1"/>
</dbReference>
<feature type="active site" evidence="15">
    <location>
        <position position="44"/>
    </location>
</feature>
<dbReference type="GO" id="GO:0003725">
    <property type="term" value="F:double-stranded RNA binding"/>
    <property type="evidence" value="ECO:0007669"/>
    <property type="project" value="TreeGrafter"/>
</dbReference>
<dbReference type="SUPFAM" id="SSF54768">
    <property type="entry name" value="dsRNA-binding domain-like"/>
    <property type="match status" value="1"/>
</dbReference>
<evidence type="ECO:0000256" key="13">
    <source>
        <dbReference type="ARBA" id="ARBA00022842"/>
    </source>
</evidence>
<keyword evidence="20" id="KW-1185">Reference proteome</keyword>
<proteinExistence type="inferred from homology"/>
<evidence type="ECO:0000256" key="5">
    <source>
        <dbReference type="ARBA" id="ARBA00022490"/>
    </source>
</evidence>
<feature type="domain" description="RNase III" evidence="18">
    <location>
        <begin position="1"/>
        <end position="127"/>
    </location>
</feature>
<dbReference type="CDD" id="cd10845">
    <property type="entry name" value="DSRM_RNAse_III_family"/>
    <property type="match status" value="1"/>
</dbReference>
<dbReference type="Pfam" id="PF14622">
    <property type="entry name" value="Ribonucleas_3_3"/>
    <property type="match status" value="1"/>
</dbReference>
<dbReference type="PROSITE" id="PS00517">
    <property type="entry name" value="RNASE_3_1"/>
    <property type="match status" value="1"/>
</dbReference>